<name>A0A1G4AT01_9PEZI</name>
<evidence type="ECO:0000256" key="1">
    <source>
        <dbReference type="SAM" id="MobiDB-lite"/>
    </source>
</evidence>
<accession>A0A1G4AT01</accession>
<keyword evidence="3" id="KW-1185">Reference proteome</keyword>
<proteinExistence type="predicted"/>
<protein>
    <submittedName>
        <fullName evidence="2">Uncharacterized protein</fullName>
    </submittedName>
</protein>
<dbReference type="EMBL" id="MJBS01000156">
    <property type="protein sequence ID" value="OHE92172.1"/>
    <property type="molecule type" value="Genomic_DNA"/>
</dbReference>
<sequence length="90" mass="9842">MVVSHHSLRQTLATISHHVLPTARVPMVPCHDLNLTASINDLDSNRLHTGMDLEPFTSLPHSTANQFPSDVGALHAKPIPPSNEYTTLDL</sequence>
<organism evidence="2 3">
    <name type="scientific">Colletotrichum orchidophilum</name>
    <dbReference type="NCBI Taxonomy" id="1209926"/>
    <lineage>
        <taxon>Eukaryota</taxon>
        <taxon>Fungi</taxon>
        <taxon>Dikarya</taxon>
        <taxon>Ascomycota</taxon>
        <taxon>Pezizomycotina</taxon>
        <taxon>Sordariomycetes</taxon>
        <taxon>Hypocreomycetidae</taxon>
        <taxon>Glomerellales</taxon>
        <taxon>Glomerellaceae</taxon>
        <taxon>Colletotrichum</taxon>
    </lineage>
</organism>
<evidence type="ECO:0000313" key="2">
    <source>
        <dbReference type="EMBL" id="OHE92172.1"/>
    </source>
</evidence>
<dbReference type="AlphaFoldDB" id="A0A1G4AT01"/>
<gene>
    <name evidence="2" type="ORF">CORC01_12517</name>
</gene>
<evidence type="ECO:0000313" key="3">
    <source>
        <dbReference type="Proteomes" id="UP000176998"/>
    </source>
</evidence>
<dbReference type="Proteomes" id="UP000176998">
    <property type="component" value="Unassembled WGS sequence"/>
</dbReference>
<reference evidence="2 3" key="1">
    <citation type="submission" date="2016-09" db="EMBL/GenBank/DDBJ databases">
        <authorList>
            <person name="Capua I."/>
            <person name="De Benedictis P."/>
            <person name="Joannis T."/>
            <person name="Lombin L.H."/>
            <person name="Cattoli G."/>
        </authorList>
    </citation>
    <scope>NUCLEOTIDE SEQUENCE [LARGE SCALE GENOMIC DNA]</scope>
    <source>
        <strain evidence="2 3">IMI 309357</strain>
    </source>
</reference>
<dbReference type="RefSeq" id="XP_022469342.1">
    <property type="nucleotide sequence ID" value="XM_022624137.1"/>
</dbReference>
<comment type="caution">
    <text evidence="2">The sequence shown here is derived from an EMBL/GenBank/DDBJ whole genome shotgun (WGS) entry which is preliminary data.</text>
</comment>
<feature type="region of interest" description="Disordered" evidence="1">
    <location>
        <begin position="69"/>
        <end position="90"/>
    </location>
</feature>
<dbReference type="GeneID" id="34565647"/>